<dbReference type="AlphaFoldDB" id="A0AAV6YI72"/>
<proteinExistence type="predicted"/>
<dbReference type="EMBL" id="WNYA01038192">
    <property type="protein sequence ID" value="KAG8536797.1"/>
    <property type="molecule type" value="Genomic_DNA"/>
</dbReference>
<evidence type="ECO:0000313" key="2">
    <source>
        <dbReference type="Proteomes" id="UP000824782"/>
    </source>
</evidence>
<keyword evidence="2" id="KW-1185">Reference proteome</keyword>
<gene>
    <name evidence="1" type="ORF">GDO81_025662</name>
</gene>
<reference evidence="1" key="1">
    <citation type="thesis" date="2020" institute="ProQuest LLC" country="789 East Eisenhower Parkway, Ann Arbor, MI, USA">
        <title>Comparative Genomics and Chromosome Evolution.</title>
        <authorList>
            <person name="Mudd A.B."/>
        </authorList>
    </citation>
    <scope>NUCLEOTIDE SEQUENCE</scope>
    <source>
        <strain evidence="1">237g6f4</strain>
        <tissue evidence="1">Blood</tissue>
    </source>
</reference>
<dbReference type="Proteomes" id="UP000824782">
    <property type="component" value="Unassembled WGS sequence"/>
</dbReference>
<protein>
    <submittedName>
        <fullName evidence="1">Uncharacterized protein</fullName>
    </submittedName>
</protein>
<evidence type="ECO:0000313" key="1">
    <source>
        <dbReference type="EMBL" id="KAG8536797.1"/>
    </source>
</evidence>
<comment type="caution">
    <text evidence="1">The sequence shown here is derived from an EMBL/GenBank/DDBJ whole genome shotgun (WGS) entry which is preliminary data.</text>
</comment>
<organism evidence="1 2">
    <name type="scientific">Engystomops pustulosus</name>
    <name type="common">Tungara frog</name>
    <name type="synonym">Physalaemus pustulosus</name>
    <dbReference type="NCBI Taxonomy" id="76066"/>
    <lineage>
        <taxon>Eukaryota</taxon>
        <taxon>Metazoa</taxon>
        <taxon>Chordata</taxon>
        <taxon>Craniata</taxon>
        <taxon>Vertebrata</taxon>
        <taxon>Euteleostomi</taxon>
        <taxon>Amphibia</taxon>
        <taxon>Batrachia</taxon>
        <taxon>Anura</taxon>
        <taxon>Neobatrachia</taxon>
        <taxon>Hyloidea</taxon>
        <taxon>Leptodactylidae</taxon>
        <taxon>Leiuperinae</taxon>
        <taxon>Engystomops</taxon>
    </lineage>
</organism>
<name>A0AAV6YI72_ENGPU</name>
<accession>A0AAV6YI72</accession>
<sequence>MDDIDMVDMSLSQGSGLTSMDPRPPFPQYPPNKVLLNCFSLLLQQELEKAALHIIGELKQDFSNLGDRIKAIETKLDQMISAVNQQ</sequence>